<keyword evidence="4" id="KW-1185">Reference proteome</keyword>
<dbReference type="PANTHER" id="PTHR37292">
    <property type="entry name" value="VNG6097C"/>
    <property type="match status" value="1"/>
</dbReference>
<evidence type="ECO:0000256" key="1">
    <source>
        <dbReference type="SAM" id="MobiDB-lite"/>
    </source>
</evidence>
<dbReference type="OrthoDB" id="9798761at2"/>
<feature type="region of interest" description="Disordered" evidence="1">
    <location>
        <begin position="606"/>
        <end position="633"/>
    </location>
</feature>
<dbReference type="Proteomes" id="UP000194440">
    <property type="component" value="Chromosome"/>
</dbReference>
<gene>
    <name evidence="3" type="ORF">CBP36_12180</name>
</gene>
<dbReference type="RefSeq" id="WP_086927616.1">
    <property type="nucleotide sequence ID" value="NZ_CP021362.1"/>
</dbReference>
<protein>
    <recommendedName>
        <fullName evidence="2">GmrSD restriction endonucleases N-terminal domain-containing protein</fullName>
    </recommendedName>
</protein>
<reference evidence="3" key="1">
    <citation type="submission" date="2017-05" db="EMBL/GenBank/DDBJ databases">
        <title>Polyphasic characterization of four soil-derived phenanthrene-degrading Acidovorax strains and proposal of Acidovorax phenanthrenivorans sp. nov.</title>
        <authorList>
            <person name="Singleton D."/>
            <person name="Lee J."/>
            <person name="Dickey A.N."/>
            <person name="Stroud A."/>
            <person name="Scholl E.H."/>
            <person name="Wright F.A."/>
            <person name="Aitken M.D."/>
        </authorList>
    </citation>
    <scope>NUCLEOTIDE SEQUENCE</scope>
    <source>
        <strain evidence="3">P4</strain>
    </source>
</reference>
<evidence type="ECO:0000313" key="4">
    <source>
        <dbReference type="Proteomes" id="UP000194440"/>
    </source>
</evidence>
<accession>A0A240UDD0</accession>
<name>A0A240UDD0_9BURK</name>
<evidence type="ECO:0000313" key="3">
    <source>
        <dbReference type="EMBL" id="ART59497.1"/>
    </source>
</evidence>
<proteinExistence type="predicted"/>
<organism evidence="3 4">
    <name type="scientific">Acidovorax carolinensis</name>
    <dbReference type="NCBI Taxonomy" id="553814"/>
    <lineage>
        <taxon>Bacteria</taxon>
        <taxon>Pseudomonadati</taxon>
        <taxon>Pseudomonadota</taxon>
        <taxon>Betaproteobacteria</taxon>
        <taxon>Burkholderiales</taxon>
        <taxon>Comamonadaceae</taxon>
        <taxon>Acidovorax</taxon>
    </lineage>
</organism>
<feature type="domain" description="GmrSD restriction endonucleases N-terminal" evidence="2">
    <location>
        <begin position="12"/>
        <end position="252"/>
    </location>
</feature>
<dbReference type="AlphaFoldDB" id="A0A240UDD0"/>
<dbReference type="InterPro" id="IPR004919">
    <property type="entry name" value="GmrSD_N"/>
</dbReference>
<dbReference type="PANTHER" id="PTHR37292:SF2">
    <property type="entry name" value="DUF262 DOMAIN-CONTAINING PROTEIN"/>
    <property type="match status" value="1"/>
</dbReference>
<dbReference type="Pfam" id="PF03235">
    <property type="entry name" value="GmrSD_N"/>
    <property type="match status" value="1"/>
</dbReference>
<dbReference type="KEGG" id="acip:CBP36_12180"/>
<dbReference type="KEGG" id="acis:CBP35_06745"/>
<evidence type="ECO:0000259" key="2">
    <source>
        <dbReference type="Pfam" id="PF03235"/>
    </source>
</evidence>
<feature type="compositionally biased region" description="Acidic residues" evidence="1">
    <location>
        <begin position="615"/>
        <end position="626"/>
    </location>
</feature>
<dbReference type="EMBL" id="CP021366">
    <property type="protein sequence ID" value="ART59497.1"/>
    <property type="molecule type" value="Genomic_DNA"/>
</dbReference>
<sequence>MSSFETNPKDMKDLLVDIQAGKIQLPDFQRGWVWEDMRIRELLVSVAQSFPVGAVMMLETGGTVTFEQRGVEGVEPRPKAEDAKWLILDGQQRLTTLTQVLQLKTPVQTHNGRSKKMKLFYYWDIEKALVPGADLLDALVAVDESRKQYDQFHRNVMLDLSDRERECQAMHFPCNAMFESMAWMVSLNKFNPAKVAQFLDFQVKVIDQFTGYKVPVIQLLKDTSKEAVCTVFEKVNTGGVALNVFELITATFAAERFNLRDDWLGSVERSVEGRRTRLHACELLRNVEASDFIQSITLLETRAKRHERLAELTKANANAGVVPDEEKQQLPPVSAKRKTMLALSRTAYQAWAEKVEKGYLQVPQFLRRQSIMRLRELPYQTQVVPLAAILAELDDKTWLTPVVFDKLSLWFWCGVLGELYGGAVETRIAKDVEEVLDWVKNNGSVPATVSDASFDAQRLDRLYTRNSAAYKGVNVLVLRQGAEDWYFKSTVDKLDNDEMMSLDIHHIFPEDWCKKRGIKPAVFNSIVNKTPISYKANRKIGGAAPSAYLAKLQAEKLVALDATAMDALLHTHQVPAQFLRTDDFDSFYKARKALLLQLIEQAMGKAPSAHAEASNDSEDDGGEETYEVQASDA</sequence>